<reference evidence="1" key="1">
    <citation type="submission" date="2021-05" db="EMBL/GenBank/DDBJ databases">
        <authorList>
            <person name="Pan Q."/>
            <person name="Jouanno E."/>
            <person name="Zahm M."/>
            <person name="Klopp C."/>
            <person name="Cabau C."/>
            <person name="Louis A."/>
            <person name="Berthelot C."/>
            <person name="Parey E."/>
            <person name="Roest Crollius H."/>
            <person name="Montfort J."/>
            <person name="Robinson-Rechavi M."/>
            <person name="Bouchez O."/>
            <person name="Lampietro C."/>
            <person name="Lopez Roques C."/>
            <person name="Donnadieu C."/>
            <person name="Postlethwait J."/>
            <person name="Bobe J."/>
            <person name="Dillon D."/>
            <person name="Chandos A."/>
            <person name="von Hippel F."/>
            <person name="Guiguen Y."/>
        </authorList>
    </citation>
    <scope>NUCLEOTIDE SEQUENCE</scope>
    <source>
        <strain evidence="1">YG-Jan2019</strain>
    </source>
</reference>
<dbReference type="Proteomes" id="UP001157502">
    <property type="component" value="Chromosome 24"/>
</dbReference>
<evidence type="ECO:0000313" key="2">
    <source>
        <dbReference type="Proteomes" id="UP001157502"/>
    </source>
</evidence>
<keyword evidence="2" id="KW-1185">Reference proteome</keyword>
<gene>
    <name evidence="1" type="ORF">DPEC_G00271470</name>
</gene>
<dbReference type="EMBL" id="CM055751">
    <property type="protein sequence ID" value="KAJ7993346.1"/>
    <property type="molecule type" value="Genomic_DNA"/>
</dbReference>
<comment type="caution">
    <text evidence="1">The sequence shown here is derived from an EMBL/GenBank/DDBJ whole genome shotgun (WGS) entry which is preliminary data.</text>
</comment>
<name>A0ACC2FPV1_DALPE</name>
<sequence>MWGLVSHLVGKGAEFIIWENLMASSLQLGQGLRDHAKTRCQMSDVSAKLDAINGTVVDLLRWLGSTQRGEDAWKTRLEVAEWENQLVNMSVEVQARG</sequence>
<organism evidence="1 2">
    <name type="scientific">Dallia pectoralis</name>
    <name type="common">Alaska blackfish</name>
    <dbReference type="NCBI Taxonomy" id="75939"/>
    <lineage>
        <taxon>Eukaryota</taxon>
        <taxon>Metazoa</taxon>
        <taxon>Chordata</taxon>
        <taxon>Craniata</taxon>
        <taxon>Vertebrata</taxon>
        <taxon>Euteleostomi</taxon>
        <taxon>Actinopterygii</taxon>
        <taxon>Neopterygii</taxon>
        <taxon>Teleostei</taxon>
        <taxon>Protacanthopterygii</taxon>
        <taxon>Esociformes</taxon>
        <taxon>Umbridae</taxon>
        <taxon>Dallia</taxon>
    </lineage>
</organism>
<protein>
    <submittedName>
        <fullName evidence="1">Uncharacterized protein</fullName>
    </submittedName>
</protein>
<proteinExistence type="predicted"/>
<accession>A0ACC2FPV1</accession>
<evidence type="ECO:0000313" key="1">
    <source>
        <dbReference type="EMBL" id="KAJ7993346.1"/>
    </source>
</evidence>